<reference evidence="4" key="1">
    <citation type="journal article" date="2009" name="Plant Mol. Biol.">
        <title>Insights into corn genes derived from large-scale cDNA sequencing.</title>
        <authorList>
            <person name="Alexandrov N.N."/>
            <person name="Brover V.V."/>
            <person name="Freidin S."/>
            <person name="Troukhan M.E."/>
            <person name="Tatarinova T.V."/>
            <person name="Zhang H."/>
            <person name="Swaller T.J."/>
            <person name="Lu Y.P."/>
            <person name="Bouck J."/>
            <person name="Flavell R.B."/>
            <person name="Feldmann K.A."/>
        </authorList>
    </citation>
    <scope>NUCLEOTIDE SEQUENCE</scope>
</reference>
<dbReference type="AlphaFoldDB" id="B6UEM1"/>
<dbReference type="ExpressionAtlas" id="B6UEM1">
    <property type="expression patterns" value="baseline and differential"/>
</dbReference>
<accession>B6UEM1</accession>
<dbReference type="GO" id="GO:0046983">
    <property type="term" value="F:protein dimerization activity"/>
    <property type="evidence" value="ECO:0007669"/>
    <property type="project" value="InterPro"/>
</dbReference>
<evidence type="ECO:0000256" key="3">
    <source>
        <dbReference type="ARBA" id="ARBA00023163"/>
    </source>
</evidence>
<name>B6UEM1_MAIZE</name>
<dbReference type="Gene3D" id="4.10.280.10">
    <property type="entry name" value="Helix-loop-helix DNA-binding domain"/>
    <property type="match status" value="1"/>
</dbReference>
<dbReference type="SUPFAM" id="SSF47459">
    <property type="entry name" value="HLH, helix-loop-helix DNA-binding domain"/>
    <property type="match status" value="1"/>
</dbReference>
<keyword evidence="3" id="KW-0804">Transcription</keyword>
<organism evidence="4">
    <name type="scientific">Zea mays</name>
    <name type="common">Maize</name>
    <dbReference type="NCBI Taxonomy" id="4577"/>
    <lineage>
        <taxon>Eukaryota</taxon>
        <taxon>Viridiplantae</taxon>
        <taxon>Streptophyta</taxon>
        <taxon>Embryophyta</taxon>
        <taxon>Tracheophyta</taxon>
        <taxon>Spermatophyta</taxon>
        <taxon>Magnoliopsida</taxon>
        <taxon>Liliopsida</taxon>
        <taxon>Poales</taxon>
        <taxon>Poaceae</taxon>
        <taxon>PACMAD clade</taxon>
        <taxon>Panicoideae</taxon>
        <taxon>Andropogonodae</taxon>
        <taxon>Andropogoneae</taxon>
        <taxon>Tripsacinae</taxon>
        <taxon>Zea</taxon>
    </lineage>
</organism>
<evidence type="ECO:0000313" key="4">
    <source>
        <dbReference type="EMBL" id="ACG47804.1"/>
    </source>
</evidence>
<sequence>MDKQTNTSDMLDLAVDYIKELKDQVEKLKHDQANCCCLGNKSCC</sequence>
<protein>
    <recommendedName>
        <fullName evidence="5">BHLH domain-containing protein</fullName>
    </recommendedName>
</protein>
<dbReference type="InterPro" id="IPR045239">
    <property type="entry name" value="bHLH95_bHLH"/>
</dbReference>
<dbReference type="EMBL" id="EU975686">
    <property type="protein sequence ID" value="ACG47804.1"/>
    <property type="molecule type" value="mRNA"/>
</dbReference>
<evidence type="ECO:0008006" key="5">
    <source>
        <dbReference type="Google" id="ProtNLM"/>
    </source>
</evidence>
<proteinExistence type="evidence at transcript level"/>
<evidence type="ECO:0000256" key="1">
    <source>
        <dbReference type="ARBA" id="ARBA00005510"/>
    </source>
</evidence>
<dbReference type="CDD" id="cd11393">
    <property type="entry name" value="bHLH_AtbHLH_like"/>
    <property type="match status" value="1"/>
</dbReference>
<dbReference type="InterPro" id="IPR036638">
    <property type="entry name" value="HLH_DNA-bd_sf"/>
</dbReference>
<comment type="similarity">
    <text evidence="1">Belongs to the bHLH protein family.</text>
</comment>
<keyword evidence="2" id="KW-0805">Transcription regulation</keyword>
<evidence type="ECO:0000256" key="2">
    <source>
        <dbReference type="ARBA" id="ARBA00023015"/>
    </source>
</evidence>